<evidence type="ECO:0000256" key="1">
    <source>
        <dbReference type="SAM" id="MobiDB-lite"/>
    </source>
</evidence>
<dbReference type="OrthoDB" id="184715at2157"/>
<dbReference type="RefSeq" id="WP_130499117.1">
    <property type="nucleotide sequence ID" value="NZ_SHMP01000003.1"/>
</dbReference>
<feature type="transmembrane region" description="Helical" evidence="2">
    <location>
        <begin position="6"/>
        <end position="27"/>
    </location>
</feature>
<accession>A0A482YFZ0</accession>
<comment type="caution">
    <text evidence="3">The sequence shown here is derived from an EMBL/GenBank/DDBJ whole genome shotgun (WGS) entry which is preliminary data.</text>
</comment>
<evidence type="ECO:0000313" key="4">
    <source>
        <dbReference type="Proteomes" id="UP000291097"/>
    </source>
</evidence>
<keyword evidence="2" id="KW-0472">Membrane</keyword>
<sequence>MVETEAVISILAGGVTALFAVFLTFYLRNQWQEIQSLRAIQTELEQNTERMRDLATLLTGDLQRQQVDLPIEVPPGTRLEIRYVVSFPSSLSTTAFDQVKHTGMFLRLSPDVRRSLLEVYDTIDRINRLRQHRERIHFDDIGNVHIVIDPSELDIEPDTSVSEADLPAETRQRLSGLRQLRRAMKEVNRSILRLIASISSPAMIDDLDLESFVESDREHRRDSRAESPPSDGVDLEELRSILNDVEQHSVWSRFM</sequence>
<dbReference type="AlphaFoldDB" id="A0A482YFZ0"/>
<evidence type="ECO:0000313" key="3">
    <source>
        <dbReference type="EMBL" id="RZV11741.1"/>
    </source>
</evidence>
<feature type="compositionally biased region" description="Basic and acidic residues" evidence="1">
    <location>
        <begin position="215"/>
        <end position="225"/>
    </location>
</feature>
<dbReference type="Proteomes" id="UP000291097">
    <property type="component" value="Unassembled WGS sequence"/>
</dbReference>
<name>A0A482YFZ0_9EURY</name>
<gene>
    <name evidence="3" type="ORF">BDK88_0622</name>
</gene>
<feature type="region of interest" description="Disordered" evidence="1">
    <location>
        <begin position="215"/>
        <end position="234"/>
    </location>
</feature>
<dbReference type="EMBL" id="SHMP01000003">
    <property type="protein sequence ID" value="RZV11741.1"/>
    <property type="molecule type" value="Genomic_DNA"/>
</dbReference>
<reference evidence="3 4" key="1">
    <citation type="submission" date="2019-02" db="EMBL/GenBank/DDBJ databases">
        <title>Genomic Encyclopedia of Archaeal and Bacterial Type Strains, Phase II (KMG-II): from individual species to whole genera.</title>
        <authorList>
            <person name="Goeker M."/>
        </authorList>
    </citation>
    <scope>NUCLEOTIDE SEQUENCE [LARGE SCALE GENOMIC DNA]</scope>
    <source>
        <strain evidence="3 4">DSM 18328</strain>
    </source>
</reference>
<keyword evidence="2" id="KW-1133">Transmembrane helix</keyword>
<proteinExistence type="predicted"/>
<keyword evidence="2" id="KW-0812">Transmembrane</keyword>
<evidence type="ECO:0000256" key="2">
    <source>
        <dbReference type="SAM" id="Phobius"/>
    </source>
</evidence>
<protein>
    <submittedName>
        <fullName evidence="3">Uncharacterized protein</fullName>
    </submittedName>
</protein>
<organism evidence="3 4">
    <name type="scientific">Natrinema hispanicum</name>
    <dbReference type="NCBI Taxonomy" id="392421"/>
    <lineage>
        <taxon>Archaea</taxon>
        <taxon>Methanobacteriati</taxon>
        <taxon>Methanobacteriota</taxon>
        <taxon>Stenosarchaea group</taxon>
        <taxon>Halobacteria</taxon>
        <taxon>Halobacteriales</taxon>
        <taxon>Natrialbaceae</taxon>
        <taxon>Natrinema</taxon>
    </lineage>
</organism>